<organism evidence="5">
    <name type="scientific">mine drainage metagenome</name>
    <dbReference type="NCBI Taxonomy" id="410659"/>
    <lineage>
        <taxon>unclassified sequences</taxon>
        <taxon>metagenomes</taxon>
        <taxon>ecological metagenomes</taxon>
    </lineage>
</organism>
<reference evidence="5" key="1">
    <citation type="submission" date="2016-10" db="EMBL/GenBank/DDBJ databases">
        <title>Sequence of Gallionella enrichment culture.</title>
        <authorList>
            <person name="Poehlein A."/>
            <person name="Muehling M."/>
            <person name="Daniel R."/>
        </authorList>
    </citation>
    <scope>NUCLEOTIDE SEQUENCE</scope>
</reference>
<evidence type="ECO:0000256" key="2">
    <source>
        <dbReference type="ARBA" id="ARBA00022729"/>
    </source>
</evidence>
<dbReference type="SUPFAM" id="SSF56925">
    <property type="entry name" value="OMPA-like"/>
    <property type="match status" value="1"/>
</dbReference>
<sequence length="251" mass="26176">MNKLLLGTIGILAAGLAAPASAADLPARTYTKSPAVAPYPMVDWSGFYIGAEGGGGFGSDSLFFPAAFSTTGRFDTSGGVAGGVIGYNWQAPGSSWVFGLEGNFDWADISGTAVCPNVAFNCSTNLNKIFTGTGRIGYAWNSVLLYAKGGYAWTSARADVVDPATGAIGDSTGRVGRDGYTLGAGLEYMFAPGWSAKVEYDYYNFGATTQNGNTPAGVFIEPITMANYSVNSVKAGVNYHFNWGSPVVARY</sequence>
<gene>
    <name evidence="5" type="ORF">GALL_466230</name>
</gene>
<protein>
    <recommendedName>
        <fullName evidence="4">Outer membrane protein beta-barrel domain-containing protein</fullName>
    </recommendedName>
</protein>
<accession>A0A1J5PJR8</accession>
<evidence type="ECO:0000313" key="5">
    <source>
        <dbReference type="EMBL" id="OIQ71758.1"/>
    </source>
</evidence>
<dbReference type="InterPro" id="IPR027385">
    <property type="entry name" value="Beta-barrel_OMP"/>
</dbReference>
<comment type="subcellular location">
    <subcellularLocation>
        <location evidence="1">Membrane</location>
    </subcellularLocation>
</comment>
<evidence type="ECO:0000256" key="3">
    <source>
        <dbReference type="ARBA" id="ARBA00023136"/>
    </source>
</evidence>
<dbReference type="InterPro" id="IPR051692">
    <property type="entry name" value="OMP-like"/>
</dbReference>
<keyword evidence="3" id="KW-0472">Membrane</keyword>
<dbReference type="PANTHER" id="PTHR34001:SF3">
    <property type="entry name" value="BLL7405 PROTEIN"/>
    <property type="match status" value="1"/>
</dbReference>
<feature type="domain" description="Outer membrane protein beta-barrel" evidence="4">
    <location>
        <begin position="24"/>
        <end position="241"/>
    </location>
</feature>
<dbReference type="GO" id="GO:0016020">
    <property type="term" value="C:membrane"/>
    <property type="evidence" value="ECO:0007669"/>
    <property type="project" value="UniProtKB-SubCell"/>
</dbReference>
<keyword evidence="2" id="KW-0732">Signal</keyword>
<name>A0A1J5PJR8_9ZZZZ</name>
<dbReference type="Gene3D" id="2.40.160.20">
    <property type="match status" value="1"/>
</dbReference>
<dbReference type="Pfam" id="PF13505">
    <property type="entry name" value="OMP_b-brl"/>
    <property type="match status" value="1"/>
</dbReference>
<evidence type="ECO:0000256" key="1">
    <source>
        <dbReference type="ARBA" id="ARBA00004370"/>
    </source>
</evidence>
<comment type="caution">
    <text evidence="5">The sequence shown here is derived from an EMBL/GenBank/DDBJ whole genome shotgun (WGS) entry which is preliminary data.</text>
</comment>
<dbReference type="PANTHER" id="PTHR34001">
    <property type="entry name" value="BLL7405 PROTEIN"/>
    <property type="match status" value="1"/>
</dbReference>
<proteinExistence type="predicted"/>
<dbReference type="AlphaFoldDB" id="A0A1J5PJR8"/>
<dbReference type="EMBL" id="MLJW01003572">
    <property type="protein sequence ID" value="OIQ71758.1"/>
    <property type="molecule type" value="Genomic_DNA"/>
</dbReference>
<evidence type="ECO:0000259" key="4">
    <source>
        <dbReference type="Pfam" id="PF13505"/>
    </source>
</evidence>
<dbReference type="InterPro" id="IPR011250">
    <property type="entry name" value="OMP/PagP_B-barrel"/>
</dbReference>